<feature type="domain" description="SH3b" evidence="2">
    <location>
        <begin position="609"/>
        <end position="682"/>
    </location>
</feature>
<evidence type="ECO:0000256" key="1">
    <source>
        <dbReference type="SAM" id="MobiDB-lite"/>
    </source>
</evidence>
<accession>A0ABY3SVH4</accession>
<dbReference type="EMBL" id="CP091244">
    <property type="protein sequence ID" value="UJS22685.1"/>
    <property type="molecule type" value="Genomic_DNA"/>
</dbReference>
<gene>
    <name evidence="3" type="ORF">L2Y54_12085</name>
</gene>
<dbReference type="Pfam" id="PF08239">
    <property type="entry name" value="SH3_3"/>
    <property type="match status" value="1"/>
</dbReference>
<organism evidence="3 4">
    <name type="scientific">Thiothrix winogradskyi</name>
    <dbReference type="NCBI Taxonomy" id="96472"/>
    <lineage>
        <taxon>Bacteria</taxon>
        <taxon>Pseudomonadati</taxon>
        <taxon>Pseudomonadota</taxon>
        <taxon>Gammaproteobacteria</taxon>
        <taxon>Thiotrichales</taxon>
        <taxon>Thiotrichaceae</taxon>
        <taxon>Thiothrix</taxon>
    </lineage>
</organism>
<evidence type="ECO:0000313" key="3">
    <source>
        <dbReference type="EMBL" id="UJS22685.1"/>
    </source>
</evidence>
<dbReference type="InterPro" id="IPR003646">
    <property type="entry name" value="SH3-like_bac-type"/>
</dbReference>
<reference evidence="3" key="1">
    <citation type="journal article" date="2022" name="Microorganisms">
        <title>Two New Species of Filamentous Sulfur Bacteria of the Genus Thiothrix, Thiothrix winogradskyi sp. nov. and 'Candidatus Thiothrix sulfatifontis' sp. nov.</title>
        <authorList>
            <person name="Ravin N.V."/>
            <person name="Rossetti S."/>
            <person name="Beletsky A.V."/>
            <person name="Kadnikov V.V."/>
            <person name="Rudenko T.S."/>
            <person name="Smolyakov D.D."/>
            <person name="Moskvitina M.I."/>
            <person name="Gureeva M.V."/>
            <person name="Mardanov A.V."/>
            <person name="Grabovich M.Y."/>
        </authorList>
    </citation>
    <scope>NUCLEOTIDE SEQUENCE</scope>
    <source>
        <strain evidence="3">CT3</strain>
    </source>
</reference>
<name>A0ABY3SVH4_9GAMM</name>
<evidence type="ECO:0000313" key="4">
    <source>
        <dbReference type="Proteomes" id="UP001054801"/>
    </source>
</evidence>
<feature type="compositionally biased region" description="Basic and acidic residues" evidence="1">
    <location>
        <begin position="142"/>
        <end position="152"/>
    </location>
</feature>
<dbReference type="Pfam" id="PF07007">
    <property type="entry name" value="LprI"/>
    <property type="match status" value="1"/>
</dbReference>
<evidence type="ECO:0000259" key="2">
    <source>
        <dbReference type="PROSITE" id="PS51781"/>
    </source>
</evidence>
<dbReference type="Gene3D" id="2.30.30.40">
    <property type="entry name" value="SH3 Domains"/>
    <property type="match status" value="1"/>
</dbReference>
<dbReference type="PROSITE" id="PS51781">
    <property type="entry name" value="SH3B"/>
    <property type="match status" value="1"/>
</dbReference>
<dbReference type="InterPro" id="IPR009739">
    <property type="entry name" value="LprI-like_N"/>
</dbReference>
<dbReference type="Proteomes" id="UP001054801">
    <property type="component" value="Chromosome"/>
</dbReference>
<dbReference type="Gene3D" id="1.20.1270.180">
    <property type="match status" value="1"/>
</dbReference>
<dbReference type="SMART" id="SM00287">
    <property type="entry name" value="SH3b"/>
    <property type="match status" value="1"/>
</dbReference>
<sequence>MKRIVIGLLLGTVLVACNESAENKQANSTERFPGFTQVGTDGASARLYIDLSSIKQSDNLVQLKLVKALDAGYVIQDAITNCNDSFKALEGVQYRDDGTSDKQYPGDEQPLPFASKPDIAALVKKACDKAGVAQQVATPAVEKPRSEDKPKTAESALPEETPDKLKTRAGLLEIARSDFNSPPDSLALNGKVIFKDEGSYLSLYRVFSFADHDAVLFASNCGGSGCPMNDFAFLVVKQGAEPTVIKADDFYAYPSAVKTAQDGNTVKLDLGFSGGKRKRATLEGEQVTVRLEDVPPQPLEEAQCKWLYTDIMPACVEARSSNSDCTEPQGNFGGFAMRGVAAVSDYPGFVQSGFDQQCQQICRDGKASDYAVFGGEVCSKPKPAGAMPAPSTSPASADKVDALKGCENLMNTAGQALECIKGNLQPEKDRLNAAYKTLFDALPVEKQAQLEAEQKAWLAKRDSECGKLTDETPASDGMGMAECIFKFVSTRADELAKMPVPAASAVKNDGLPRVKEGDDYANVRKALLADGWQPYHAPNADTCMEGDTRCQGRPEMEACAGTGMANCNFLWKKDGKTIAVHTIGEGEPGVTGLSLVPSEEKPTAANTQGEWYVSTAKPVLVVRSTPDVTGEKIGTVPEGGKVKVLEKNIKADSISGRSGSWVKIEWQDTVGYVFDGFLVHIL</sequence>
<feature type="region of interest" description="Disordered" evidence="1">
    <location>
        <begin position="136"/>
        <end position="162"/>
    </location>
</feature>
<proteinExistence type="predicted"/>
<protein>
    <submittedName>
        <fullName evidence="3">SH3 domain-containing protein</fullName>
    </submittedName>
</protein>
<dbReference type="RefSeq" id="WP_236496363.1">
    <property type="nucleotide sequence ID" value="NZ_CP091244.1"/>
</dbReference>
<keyword evidence="4" id="KW-1185">Reference proteome</keyword>
<dbReference type="PROSITE" id="PS51257">
    <property type="entry name" value="PROKAR_LIPOPROTEIN"/>
    <property type="match status" value="1"/>
</dbReference>